<evidence type="ECO:0000256" key="1">
    <source>
        <dbReference type="SAM" id="Phobius"/>
    </source>
</evidence>
<keyword evidence="1" id="KW-0812">Transmembrane</keyword>
<organism evidence="2 3">
    <name type="scientific">Luedemannella flava</name>
    <dbReference type="NCBI Taxonomy" id="349316"/>
    <lineage>
        <taxon>Bacteria</taxon>
        <taxon>Bacillati</taxon>
        <taxon>Actinomycetota</taxon>
        <taxon>Actinomycetes</taxon>
        <taxon>Micromonosporales</taxon>
        <taxon>Micromonosporaceae</taxon>
        <taxon>Luedemannella</taxon>
    </lineage>
</organism>
<gene>
    <name evidence="2" type="ORF">GCM10009682_00020</name>
</gene>
<feature type="transmembrane region" description="Helical" evidence="1">
    <location>
        <begin position="75"/>
        <end position="92"/>
    </location>
</feature>
<name>A0ABN2LBH6_9ACTN</name>
<comment type="caution">
    <text evidence="2">The sequence shown here is derived from an EMBL/GenBank/DDBJ whole genome shotgun (WGS) entry which is preliminary data.</text>
</comment>
<protein>
    <recommendedName>
        <fullName evidence="4">DUF4149 domain-containing protein</fullName>
    </recommendedName>
</protein>
<sequence>MDLAVWLAGAAHFTLLAVSVQVPARLGWRTDLAKLTDFNRRFVWVAGGYVVFTYVAFGLLTLVLHDELVRGDRAAAALAAFIGLYWLARVVVDATAFRRAPWPSGWVFRLGHVALTALFTYFAVVYLILALR</sequence>
<accession>A0ABN2LBH6</accession>
<feature type="transmembrane region" description="Helical" evidence="1">
    <location>
        <begin position="112"/>
        <end position="131"/>
    </location>
</feature>
<evidence type="ECO:0000313" key="3">
    <source>
        <dbReference type="Proteomes" id="UP001500218"/>
    </source>
</evidence>
<dbReference type="EMBL" id="BAAALT010000001">
    <property type="protein sequence ID" value="GAA1781726.1"/>
    <property type="molecule type" value="Genomic_DNA"/>
</dbReference>
<reference evidence="2 3" key="1">
    <citation type="journal article" date="2019" name="Int. J. Syst. Evol. Microbiol.">
        <title>The Global Catalogue of Microorganisms (GCM) 10K type strain sequencing project: providing services to taxonomists for standard genome sequencing and annotation.</title>
        <authorList>
            <consortium name="The Broad Institute Genomics Platform"/>
            <consortium name="The Broad Institute Genome Sequencing Center for Infectious Disease"/>
            <person name="Wu L."/>
            <person name="Ma J."/>
        </authorList>
    </citation>
    <scope>NUCLEOTIDE SEQUENCE [LARGE SCALE GENOMIC DNA]</scope>
    <source>
        <strain evidence="2 3">JCM 13250</strain>
    </source>
</reference>
<dbReference type="Proteomes" id="UP001500218">
    <property type="component" value="Unassembled WGS sequence"/>
</dbReference>
<evidence type="ECO:0000313" key="2">
    <source>
        <dbReference type="EMBL" id="GAA1781726.1"/>
    </source>
</evidence>
<keyword evidence="3" id="KW-1185">Reference proteome</keyword>
<keyword evidence="1" id="KW-1133">Transmembrane helix</keyword>
<proteinExistence type="predicted"/>
<feature type="transmembrane region" description="Helical" evidence="1">
    <location>
        <begin position="43"/>
        <end position="63"/>
    </location>
</feature>
<keyword evidence="1" id="KW-0472">Membrane</keyword>
<evidence type="ECO:0008006" key="4">
    <source>
        <dbReference type="Google" id="ProtNLM"/>
    </source>
</evidence>